<comment type="caution">
    <text evidence="2">The sequence shown here is derived from an EMBL/GenBank/DDBJ whole genome shotgun (WGS) entry which is preliminary data.</text>
</comment>
<evidence type="ECO:0000313" key="3">
    <source>
        <dbReference type="Proteomes" id="UP001623348"/>
    </source>
</evidence>
<dbReference type="AlphaFoldDB" id="A0ABC9Y610"/>
<evidence type="ECO:0000256" key="1">
    <source>
        <dbReference type="SAM" id="MobiDB-lite"/>
    </source>
</evidence>
<sequence length="72" mass="8002">MLEQVPGQTSGPVKRGAHARAGKFADHTKLGGRADMPECRVAIQRQKKENQLEHQTAACPCSNEDYWYPGLH</sequence>
<feature type="compositionally biased region" description="Polar residues" evidence="1">
    <location>
        <begin position="1"/>
        <end position="11"/>
    </location>
</feature>
<accession>A0ABC9Y610</accession>
<proteinExistence type="predicted"/>
<reference evidence="2 3" key="1">
    <citation type="submission" date="2024-06" db="EMBL/GenBank/DDBJ databases">
        <title>The draft genome of Grus japonensis, version 3.</title>
        <authorList>
            <person name="Nabeshima K."/>
            <person name="Suzuki S."/>
            <person name="Onuma M."/>
        </authorList>
    </citation>
    <scope>NUCLEOTIDE SEQUENCE [LARGE SCALE GENOMIC DNA]</scope>
    <source>
        <strain evidence="2 3">451A</strain>
    </source>
</reference>
<keyword evidence="3" id="KW-1185">Reference proteome</keyword>
<evidence type="ECO:0000313" key="2">
    <source>
        <dbReference type="EMBL" id="GAB0205408.1"/>
    </source>
</evidence>
<organism evidence="2 3">
    <name type="scientific">Grus japonensis</name>
    <name type="common">Japanese crane</name>
    <name type="synonym">Red-crowned crane</name>
    <dbReference type="NCBI Taxonomy" id="30415"/>
    <lineage>
        <taxon>Eukaryota</taxon>
        <taxon>Metazoa</taxon>
        <taxon>Chordata</taxon>
        <taxon>Craniata</taxon>
        <taxon>Vertebrata</taxon>
        <taxon>Euteleostomi</taxon>
        <taxon>Archelosauria</taxon>
        <taxon>Archosauria</taxon>
        <taxon>Dinosauria</taxon>
        <taxon>Saurischia</taxon>
        <taxon>Theropoda</taxon>
        <taxon>Coelurosauria</taxon>
        <taxon>Aves</taxon>
        <taxon>Neognathae</taxon>
        <taxon>Neoaves</taxon>
        <taxon>Gruiformes</taxon>
        <taxon>Gruidae</taxon>
        <taxon>Grus</taxon>
    </lineage>
</organism>
<dbReference type="EMBL" id="BAAFJT010000040">
    <property type="protein sequence ID" value="GAB0205408.1"/>
    <property type="molecule type" value="Genomic_DNA"/>
</dbReference>
<gene>
    <name evidence="2" type="ORF">GRJ2_003006400</name>
</gene>
<feature type="region of interest" description="Disordered" evidence="1">
    <location>
        <begin position="1"/>
        <end position="31"/>
    </location>
</feature>
<name>A0ABC9Y610_GRUJA</name>
<dbReference type="Proteomes" id="UP001623348">
    <property type="component" value="Unassembled WGS sequence"/>
</dbReference>
<protein>
    <submittedName>
        <fullName evidence="2">Uncharacterized protein</fullName>
    </submittedName>
</protein>